<evidence type="ECO:0000313" key="1">
    <source>
        <dbReference type="EMBL" id="MEO1759284.1"/>
    </source>
</evidence>
<comment type="caution">
    <text evidence="1">The sequence shown here is derived from an EMBL/GenBank/DDBJ whole genome shotgun (WGS) entry which is preliminary data.</text>
</comment>
<sequence length="73" mass="8146">MKMNDSLTTAEAFHAMLIFLDRYYERGGRQSEDIATLLSGISQTLWADGSTNEPAQWHDWLTAVQAAKNKDAG</sequence>
<keyword evidence="2" id="KW-1185">Reference proteome</keyword>
<reference evidence="1 2" key="1">
    <citation type="submission" date="2024-01" db="EMBL/GenBank/DDBJ databases">
        <title>The diversity of rhizobia nodulating Mimosa spp. in eleven states of Brazil covering several biomes is determined by host plant, location, and edaphic factors.</title>
        <authorList>
            <person name="Rouws L."/>
            <person name="Barauna A."/>
            <person name="Beukes C."/>
            <person name="De Faria S.M."/>
            <person name="Gross E."/>
            <person name="Dos Reis Junior F.B."/>
            <person name="Simon M."/>
            <person name="Maluk M."/>
            <person name="Odee D.W."/>
            <person name="Kenicer G."/>
            <person name="Young J.P.W."/>
            <person name="Reis V.M."/>
            <person name="Zilli J."/>
            <person name="James E.K."/>
        </authorList>
    </citation>
    <scope>NUCLEOTIDE SEQUENCE [LARGE SCALE GENOMIC DNA]</scope>
    <source>
        <strain evidence="1 2">JHI1651</strain>
    </source>
</reference>
<protein>
    <submittedName>
        <fullName evidence="1">Uncharacterized protein</fullName>
    </submittedName>
</protein>
<organism evidence="1 2">
    <name type="scientific">Paraburkholderia caribensis</name>
    <dbReference type="NCBI Taxonomy" id="75105"/>
    <lineage>
        <taxon>Bacteria</taxon>
        <taxon>Pseudomonadati</taxon>
        <taxon>Pseudomonadota</taxon>
        <taxon>Betaproteobacteria</taxon>
        <taxon>Burkholderiales</taxon>
        <taxon>Burkholderiaceae</taxon>
        <taxon>Paraburkholderia</taxon>
    </lineage>
</organism>
<dbReference type="Proteomes" id="UP001462961">
    <property type="component" value="Unassembled WGS sequence"/>
</dbReference>
<dbReference type="RefSeq" id="WP_208459155.1">
    <property type="nucleotide sequence ID" value="NZ_JAKUCO010000070.1"/>
</dbReference>
<accession>A0ABV0E794</accession>
<name>A0ABV0E794_9BURK</name>
<dbReference type="EMBL" id="JAYLVJ010000073">
    <property type="protein sequence ID" value="MEO1759284.1"/>
    <property type="molecule type" value="Genomic_DNA"/>
</dbReference>
<gene>
    <name evidence="1" type="ORF">VOI32_35935</name>
</gene>
<evidence type="ECO:0000313" key="2">
    <source>
        <dbReference type="Proteomes" id="UP001462961"/>
    </source>
</evidence>
<proteinExistence type="predicted"/>